<comment type="caution">
    <text evidence="2">The sequence shown here is derived from an EMBL/GenBank/DDBJ whole genome shotgun (WGS) entry which is preliminary data.</text>
</comment>
<dbReference type="AlphaFoldDB" id="A0A9X9MCC4"/>
<proteinExistence type="predicted"/>
<reference evidence="2 3" key="1">
    <citation type="submission" date="2018-10" db="EMBL/GenBank/DDBJ databases">
        <authorList>
            <person name="Ekblom R."/>
            <person name="Jareborg N."/>
        </authorList>
    </citation>
    <scope>NUCLEOTIDE SEQUENCE [LARGE SCALE GENOMIC DNA]</scope>
    <source>
        <tissue evidence="2">Muscle</tissue>
    </source>
</reference>
<sequence>GRSCTGRQAAQAPQPFPGRDLEKTSGLLRRWHEGRGFAGTGDPRAASSLEQLTDGSVHDLASLKTFERPRRLTKHTPLRTWGLHSPPSSPPRPCVRQRCWPHRCPLPPHCSVSAPSPLETGSWSPWLPLTQCGPRSASDHSL</sequence>
<protein>
    <submittedName>
        <fullName evidence="2">Uncharacterized protein</fullName>
    </submittedName>
</protein>
<feature type="region of interest" description="Disordered" evidence="1">
    <location>
        <begin position="1"/>
        <end position="22"/>
    </location>
</feature>
<name>A0A9X9MCC4_GULGU</name>
<organism evidence="2 3">
    <name type="scientific">Gulo gulo</name>
    <name type="common">Wolverine</name>
    <name type="synonym">Gluton</name>
    <dbReference type="NCBI Taxonomy" id="48420"/>
    <lineage>
        <taxon>Eukaryota</taxon>
        <taxon>Metazoa</taxon>
        <taxon>Chordata</taxon>
        <taxon>Craniata</taxon>
        <taxon>Vertebrata</taxon>
        <taxon>Euteleostomi</taxon>
        <taxon>Mammalia</taxon>
        <taxon>Eutheria</taxon>
        <taxon>Laurasiatheria</taxon>
        <taxon>Carnivora</taxon>
        <taxon>Caniformia</taxon>
        <taxon>Musteloidea</taxon>
        <taxon>Mustelidae</taxon>
        <taxon>Guloninae</taxon>
        <taxon>Gulo</taxon>
    </lineage>
</organism>
<dbReference type="Proteomes" id="UP000269945">
    <property type="component" value="Unassembled WGS sequence"/>
</dbReference>
<gene>
    <name evidence="2" type="ORF">BN2614_LOCUS1</name>
</gene>
<feature type="non-terminal residue" evidence="2">
    <location>
        <position position="142"/>
    </location>
</feature>
<feature type="region of interest" description="Disordered" evidence="1">
    <location>
        <begin position="73"/>
        <end position="92"/>
    </location>
</feature>
<evidence type="ECO:0000313" key="2">
    <source>
        <dbReference type="EMBL" id="VCX42069.1"/>
    </source>
</evidence>
<evidence type="ECO:0000313" key="3">
    <source>
        <dbReference type="Proteomes" id="UP000269945"/>
    </source>
</evidence>
<evidence type="ECO:0000256" key="1">
    <source>
        <dbReference type="SAM" id="MobiDB-lite"/>
    </source>
</evidence>
<dbReference type="EMBL" id="CYRY02046377">
    <property type="protein sequence ID" value="VCX42069.1"/>
    <property type="molecule type" value="Genomic_DNA"/>
</dbReference>
<accession>A0A9X9MCC4</accession>
<keyword evidence="3" id="KW-1185">Reference proteome</keyword>